<reference evidence="2" key="1">
    <citation type="journal article" date="2014" name="Genome Biol. Evol.">
        <title>Comparative genomic analysis of malaria mosquito vector-associated novel pathogen Elizabethkingia anophelis.</title>
        <authorList>
            <person name="Teo J."/>
            <person name="Tan S.Y."/>
            <person name="Liu Y."/>
            <person name="Tay M."/>
            <person name="Ding Y."/>
            <person name="Li Y."/>
            <person name="Kjelleberg S."/>
            <person name="Givskov M."/>
            <person name="Lin R.T."/>
            <person name="Yang L."/>
        </authorList>
    </citation>
    <scope>NUCLEOTIDE SEQUENCE</scope>
</reference>
<dbReference type="AlphaFoldDB" id="A0A455ZEJ5"/>
<reference evidence="2" key="7">
    <citation type="journal article" date="2017" name="Sci. Rep.">
        <title>Genomic features, phylogenetic relationships, and comparative genomics of Elizabethkingia anophelis strain EM361-97 isolated in Taiwan.</title>
        <authorList>
            <person name="Lin J.N."/>
            <person name="Lai C.H."/>
            <person name="Yang C.H."/>
            <person name="Huang Y.H."/>
            <person name="Lin H.H."/>
        </authorList>
    </citation>
    <scope>NUCLEOTIDE SEQUENCE</scope>
</reference>
<reference evidence="2" key="6">
    <citation type="journal article" date="2017" name="Nat. Commun.">
        <title>Evolutionary dynamics and genomic features of the Elizabethkingia anophelis 2015 to 2016 Wisconsin outbreak strain.</title>
        <authorList>
            <person name="Perrin A."/>
            <person name="Larsonneur E."/>
            <person name="Nicholson A.C."/>
            <person name="Edwards D.J."/>
            <person name="Gundlach K.M."/>
            <person name="Whitney A.M."/>
            <person name="Gulvik C.A."/>
            <person name="Bell M.E."/>
            <person name="Rendueles O."/>
            <person name="Cury J."/>
            <person name="Hugon P."/>
            <person name="Clermont D."/>
            <person name="Enouf V."/>
            <person name="Loparev V."/>
            <person name="Juieng P."/>
            <person name="Monson T."/>
            <person name="Warshauer D."/>
            <person name="Elbadawi L.I."/>
            <person name="Walters M.S."/>
            <person name="Crist M.B."/>
            <person name="Noble-Wang J."/>
            <person name="Borlaug G."/>
            <person name="Rocha E.P.C."/>
            <person name="Criscuolo A."/>
            <person name="Touchon M."/>
            <person name="Davis J.P."/>
            <person name="Holt K.E."/>
            <person name="McQuiston J.R."/>
            <person name="Brisse S."/>
        </authorList>
    </citation>
    <scope>NUCLEOTIDE SEQUENCE</scope>
</reference>
<reference evidence="2" key="4">
    <citation type="journal article" date="2016" name="Sci. Rep.">
        <title>Genomic epidemiology and global diversity of the emerging bacterial pathogen Elizabethkingia anophelis.</title>
        <authorList>
            <person name="Breurec S."/>
            <person name="Criscuolo A."/>
            <person name="Diancourt L."/>
            <person name="Rendueles O."/>
            <person name="Vandenbogaert M."/>
            <person name="Passet V."/>
            <person name="Caro V."/>
            <person name="Rocha E.P."/>
            <person name="Touchon M."/>
            <person name="Brisse S."/>
        </authorList>
    </citation>
    <scope>NUCLEOTIDE SEQUENCE</scope>
</reference>
<proteinExistence type="predicted"/>
<reference evidence="2" key="8">
    <citation type="journal article" date="2018" name="J. ISSAAS">
        <title>In Silico Identification of Three Types of Integrative and Conjugative Elements (ICEs) in Elizabethkingia anophelis Strains Isolated from Around the World.</title>
        <authorList>
            <person name="Xu J."/>
            <person name="Pei D."/>
            <person name="Nicholson A."/>
            <person name="Lan Y."/>
            <person name="Xia Q."/>
        </authorList>
    </citation>
    <scope>NUCLEOTIDE SEQUENCE</scope>
</reference>
<name>A0A455ZEJ5_9FLAO</name>
<sequence>MEFEKIEDRLILIHHISDNINYDWVRDKLEKSGVVVLKKSLSFLLSDRYPIEYEKEPYDEYFPPSAFVLGKLIDDYYRISRSVVGTTNNFFFHKDIDFKSKYFIAETNLSVLRQIDGLVKEDIYIGGTAEKSVSLEIFDKMIDEFPTTYEKKMYAEARVSSIIKNYFETTKDSELKFQKYLNTKTSKTGKKLQKIFQDYELQKFQTIQKKLNEMLKSENEYSEDQWQNEILEIILFLYPKYIFSFKSVYVKADKNRRRFLDYMLVDSNGNIDVIEIKKPFENAIMTHSLYRGNYTPHKDLTGTIMQLEKYIYHLSRYGSTGERNLTSKYKDQLPEGLEIKIINPKGIIIMGRDINLNAEQRNDFEIVRRKYKNVVDIITYDDLLRRLNYTIEQIQRL</sequence>
<reference evidence="2" key="5">
    <citation type="journal article" date="2017" name="Genome Announc.">
        <title>Complete Circularized Genome Sequences of Four Strains of Elizabethkingia anophelis, Including Two Novel Strains Isolated from Wild-Caught Anopheles sinensis.</title>
        <authorList>
            <person name="Pei D."/>
            <person name="Nicholson A.C."/>
            <person name="Jiang J."/>
            <person name="Chen H."/>
            <person name="Whitney A.M."/>
            <person name="Villarma A."/>
            <person name="Bell M."/>
            <person name="Humrighouse B."/>
            <person name="Rowe L.A."/>
            <person name="Sheth M."/>
            <person name="Batra D."/>
            <person name="Juieng P."/>
            <person name="Loparev V.N."/>
            <person name="McQuiston J.R."/>
            <person name="Lan Y."/>
            <person name="Ma Y."/>
            <person name="Xu J."/>
        </authorList>
    </citation>
    <scope>NUCLEOTIDE SEQUENCE</scope>
</reference>
<feature type="domain" description="Shedu protein SduA C-terminal" evidence="1">
    <location>
        <begin position="221"/>
        <end position="384"/>
    </location>
</feature>
<evidence type="ECO:0000313" key="2">
    <source>
        <dbReference type="EMBL" id="DAC75279.1"/>
    </source>
</evidence>
<dbReference type="InterPro" id="IPR025359">
    <property type="entry name" value="SduA_C"/>
</dbReference>
<protein>
    <recommendedName>
        <fullName evidence="1">Shedu protein SduA C-terminal domain-containing protein</fullName>
    </recommendedName>
</protein>
<dbReference type="Pfam" id="PF14082">
    <property type="entry name" value="SduA_C"/>
    <property type="match status" value="1"/>
</dbReference>
<accession>A0A455ZEJ5</accession>
<reference evidence="2" key="2">
    <citation type="journal article" date="2014" name="PLoS ONE">
        <title>Insights from the genome annotation of Elizabethkingia anophelis from the malaria vector Anopheles gambiae.</title>
        <authorList>
            <person name="Kukutla P."/>
            <person name="Lindberg B.G."/>
            <person name="Pei D."/>
            <person name="Rayl M."/>
            <person name="Yu W."/>
            <person name="Steritz M."/>
            <person name="Faye I."/>
            <person name="Xu J."/>
        </authorList>
    </citation>
    <scope>NUCLEOTIDE SEQUENCE</scope>
</reference>
<organism evidence="2">
    <name type="scientific">Elizabethkingia anophelis</name>
    <dbReference type="NCBI Taxonomy" id="1117645"/>
    <lineage>
        <taxon>Bacteria</taxon>
        <taxon>Pseudomonadati</taxon>
        <taxon>Bacteroidota</taxon>
        <taxon>Flavobacteriia</taxon>
        <taxon>Flavobacteriales</taxon>
        <taxon>Weeksellaceae</taxon>
        <taxon>Elizabethkingia</taxon>
    </lineage>
</organism>
<dbReference type="EMBL" id="BK010602">
    <property type="protein sequence ID" value="DAC75279.1"/>
    <property type="molecule type" value="Genomic_DNA"/>
</dbReference>
<evidence type="ECO:0000259" key="1">
    <source>
        <dbReference type="Pfam" id="PF14082"/>
    </source>
</evidence>
<reference evidence="2" key="3">
    <citation type="journal article" date="2016" name="Genome Announc.">
        <title>Complete Genome Sequences of Four Strains from the 2015-2016 Elizabethkingia anophelis Outbreak.</title>
        <authorList>
            <person name="Nicholson A.C."/>
            <person name="Whitney A.M."/>
            <person name="Emery B.D."/>
            <person name="Bell M.E."/>
            <person name="Gartin J.T."/>
            <person name="Humrighouse B.W."/>
            <person name="Loparev V.N."/>
            <person name="Batra D."/>
            <person name="Sheth M."/>
            <person name="Rowe L.A."/>
            <person name="Juieng P."/>
            <person name="Knipe K."/>
            <person name="Gulvik C."/>
            <person name="McQuiston J.R."/>
        </authorList>
    </citation>
    <scope>NUCLEOTIDE SEQUENCE</scope>
</reference>
<gene>
    <name evidence="2" type="primary">ICEEaII(8)_FMS-007_32860_31667</name>
</gene>